<feature type="region of interest" description="Disordered" evidence="2">
    <location>
        <begin position="32"/>
        <end position="100"/>
    </location>
</feature>
<feature type="compositionally biased region" description="Basic and acidic residues" evidence="2">
    <location>
        <begin position="86"/>
        <end position="99"/>
    </location>
</feature>
<feature type="compositionally biased region" description="Basic and acidic residues" evidence="2">
    <location>
        <begin position="53"/>
        <end position="73"/>
    </location>
</feature>
<comment type="caution">
    <text evidence="4">The sequence shown here is derived from an EMBL/GenBank/DDBJ whole genome shotgun (WGS) entry which is preliminary data.</text>
</comment>
<keyword evidence="1" id="KW-0175">Coiled coil</keyword>
<evidence type="ECO:0000313" key="5">
    <source>
        <dbReference type="Proteomes" id="UP000553209"/>
    </source>
</evidence>
<dbReference type="EMBL" id="JAAXPG010000042">
    <property type="protein sequence ID" value="NKZ01710.1"/>
    <property type="molecule type" value="Genomic_DNA"/>
</dbReference>
<organism evidence="4 5">
    <name type="scientific">Nocardiopsis alborubida</name>
    <dbReference type="NCBI Taxonomy" id="146802"/>
    <lineage>
        <taxon>Bacteria</taxon>
        <taxon>Bacillati</taxon>
        <taxon>Actinomycetota</taxon>
        <taxon>Actinomycetes</taxon>
        <taxon>Streptosporangiales</taxon>
        <taxon>Nocardiopsidaceae</taxon>
        <taxon>Nocardiopsis</taxon>
    </lineage>
</organism>
<evidence type="ECO:0000256" key="1">
    <source>
        <dbReference type="SAM" id="Coils"/>
    </source>
</evidence>
<keyword evidence="5" id="KW-1185">Reference proteome</keyword>
<dbReference type="Proteomes" id="UP000553209">
    <property type="component" value="Unassembled WGS sequence"/>
</dbReference>
<accession>A0A7X6RT68</accession>
<feature type="coiled-coil region" evidence="1">
    <location>
        <begin position="154"/>
        <end position="189"/>
    </location>
</feature>
<feature type="transmembrane region" description="Helical" evidence="3">
    <location>
        <begin position="114"/>
        <end position="134"/>
    </location>
</feature>
<name>A0A7X6RT68_9ACTN</name>
<evidence type="ECO:0000256" key="3">
    <source>
        <dbReference type="SAM" id="Phobius"/>
    </source>
</evidence>
<keyword evidence="3" id="KW-1133">Transmembrane helix</keyword>
<gene>
    <name evidence="4" type="ORF">HGB44_29180</name>
</gene>
<keyword evidence="3" id="KW-0472">Membrane</keyword>
<protein>
    <submittedName>
        <fullName evidence="4">Uncharacterized protein</fullName>
    </submittedName>
</protein>
<evidence type="ECO:0000313" key="4">
    <source>
        <dbReference type="EMBL" id="NKZ01710.1"/>
    </source>
</evidence>
<keyword evidence="3" id="KW-0812">Transmembrane</keyword>
<dbReference type="AlphaFoldDB" id="A0A7X6RT68"/>
<proteinExistence type="predicted"/>
<feature type="transmembrane region" description="Helical" evidence="3">
    <location>
        <begin position="6"/>
        <end position="23"/>
    </location>
</feature>
<reference evidence="4 5" key="1">
    <citation type="submission" date="2020-04" db="EMBL/GenBank/DDBJ databases">
        <title>MicrobeNet Type strains.</title>
        <authorList>
            <person name="Nicholson A.C."/>
        </authorList>
    </citation>
    <scope>NUCLEOTIDE SEQUENCE [LARGE SCALE GENOMIC DNA]</scope>
    <source>
        <strain evidence="4 5">ATCC 23612</strain>
    </source>
</reference>
<sequence>MSSSPLYLAIVVVWLIVLVPMLLRKDPVDTFHEDQREDGEPAGTEGGEAGDDAEGRAEDPDATETRVLSRDDYATAPTGAPGLRGDAPRPGRYRAESGPRARVIARRRRRTTTLILVNAATLVAVAFGLGPWWVAAPPVLLFAGHLVLLREAAKADAERREAVLRARRREVQRARRDEAERRREAEREAEVIALKERRSQVYDQYADARLRAAGD</sequence>
<dbReference type="RefSeq" id="WP_061079967.1">
    <property type="nucleotide sequence ID" value="NZ_JAAXPG010000042.1"/>
</dbReference>
<evidence type="ECO:0000256" key="2">
    <source>
        <dbReference type="SAM" id="MobiDB-lite"/>
    </source>
</evidence>